<evidence type="ECO:0000313" key="2">
    <source>
        <dbReference type="EMBL" id="GEU28170.1"/>
    </source>
</evidence>
<gene>
    <name evidence="2" type="ORF">Tci_000148</name>
</gene>
<keyword evidence="1" id="KW-0812">Transmembrane</keyword>
<sequence>MTLIKLESERTILIDTNIRVPSDTVRDVAEDLRNSLKKDDKDRPYVDVMVMSHPDADHCRGFKEHFHTGSLDDYSDTANPKKIVIREMWSSPLVFRRARKKHKLGDDAKAWNCEAKRRVALFRSTGSIDRDGDRILVMGEDCDGKTDDIQGIVVKEGATVTQICGTVEQNFSALLLAPLKGADDEEEEVLSKNNSSIVMNYSIGAGTNPQALRYIDGGDAEVAIWEKLWDRHENDPEALQYNLLNTPHHCSWHSLSWDSWSELRREAKVSERARKALGQALPGARIVASSAEIKDDANDPPCYRAKEEYLSIINANTVKGEFWNTGAYLSPDKQEPLKFEVSAGGMKLDAIDSLKKHPRITNVHARVQTQGQDVVVYADIDTNLASTWKALGRSPNGVLPVETVEIVFPSNYPQGAPVPTLRADFDASLPHVNPHDKGERVPPCIYQGTLLDALHSEGFERLIVQLVDWLERAAEGTLINESQGWEPARRAIREHVVDFDVEELEKQMPRLGGLQLLTMFQVWKMTGDQSYACSPQPYSSTKFTGSHLRALLEDTHAAAAHFSGRTLLAICWPSRGFDGVVTPYARYQSDTASSMQEIAARADEYGCNLALQRFRKEFSSAAQYLRFACNFPVYIALAVKRPHHLIGMTTDYEFLVYRLLAPIPQGMDGVDVKAIPVPILSPVSTALLRRTSAIPNDVTGLRSSYLGCGSLGSKVIMHVARAGFAPELVIDHGYFRPHNAARHVLMPNDVFSVGTKADKLAALVNQLAPANATKPFGQEVQAIPLDGRTDYGVVLDPNAVLVNTTGSAPVRHFLAGSAIRARTIEACLTELGKVGIMTMEGPSRNPSTTDLMALTYEQLRKLGRLSVPQHISSGQLQVGVGCNSVTLPMSDASISLIAAGVGQAILGMQGQGMPTSGQISIGTVDDDGMSVKWQRSDVGTTQIVHPEHADGWTVRVLAPAHLKMTEAVGRYSGVETGGMIVGRVSATGREIVITDVLQAPSDSVRSPALFVLGTDQREALVHGSGHSTRATAANAALNGTPDPSSDGLQRRRTNGRCMTPIDLSHTENMNILHTLSNWGDSYDRVARLYPGLLAILPILVFLVCIYGSDHPVLVTAVTLLVACGGPLLLSRIARDLGKALEEGLNSKWGGKPATILLRHRDTTIDPLTKKKYHRTIGQGIAKAAPTNALEARMPDQADVFYRAGTAWLISQTQDIKRHPLLFRENKHYGFQRNLRGLKWVAILIALTTLIISAFHFYVVSGVFTDLHQLLSSVSLAHILPFAFSSVMLLCWISFVTENSVRRAGFAYADRLVRTCDVLSTSANS</sequence>
<keyword evidence="1" id="KW-0472">Membrane</keyword>
<organism evidence="2">
    <name type="scientific">Tanacetum cinerariifolium</name>
    <name type="common">Dalmatian daisy</name>
    <name type="synonym">Chrysanthemum cinerariifolium</name>
    <dbReference type="NCBI Taxonomy" id="118510"/>
    <lineage>
        <taxon>Eukaryota</taxon>
        <taxon>Viridiplantae</taxon>
        <taxon>Streptophyta</taxon>
        <taxon>Embryophyta</taxon>
        <taxon>Tracheophyta</taxon>
        <taxon>Spermatophyta</taxon>
        <taxon>Magnoliopsida</taxon>
        <taxon>eudicotyledons</taxon>
        <taxon>Gunneridae</taxon>
        <taxon>Pentapetalae</taxon>
        <taxon>asterids</taxon>
        <taxon>campanulids</taxon>
        <taxon>Asterales</taxon>
        <taxon>Asteraceae</taxon>
        <taxon>Asteroideae</taxon>
        <taxon>Anthemideae</taxon>
        <taxon>Anthemidinae</taxon>
        <taxon>Tanacetum</taxon>
    </lineage>
</organism>
<feature type="transmembrane region" description="Helical" evidence="1">
    <location>
        <begin position="1269"/>
        <end position="1292"/>
    </location>
</feature>
<feature type="transmembrane region" description="Helical" evidence="1">
    <location>
        <begin position="1088"/>
        <end position="1106"/>
    </location>
</feature>
<name>A0A699GEK6_TANCI</name>
<keyword evidence="1" id="KW-1133">Transmembrane helix</keyword>
<dbReference type="InterPro" id="IPR036866">
    <property type="entry name" value="RibonucZ/Hydroxyglut_hydro"/>
</dbReference>
<dbReference type="SUPFAM" id="SSF69572">
    <property type="entry name" value="Activating enzymes of the ubiquitin-like proteins"/>
    <property type="match status" value="1"/>
</dbReference>
<dbReference type="Pfam" id="PF14457">
    <property type="entry name" value="Prok-E2_A"/>
    <property type="match status" value="1"/>
</dbReference>
<feature type="transmembrane region" description="Helical" evidence="1">
    <location>
        <begin position="1236"/>
        <end position="1257"/>
    </location>
</feature>
<proteinExistence type="predicted"/>
<dbReference type="InterPro" id="IPR032865">
    <property type="entry name" value="Prok-E2_A"/>
</dbReference>
<dbReference type="InterPro" id="IPR035985">
    <property type="entry name" value="Ubiquitin-activating_enz"/>
</dbReference>
<dbReference type="SUPFAM" id="SSF56281">
    <property type="entry name" value="Metallo-hydrolase/oxidoreductase"/>
    <property type="match status" value="1"/>
</dbReference>
<comment type="caution">
    <text evidence="2">The sequence shown here is derived from an EMBL/GenBank/DDBJ whole genome shotgun (WGS) entry which is preliminary data.</text>
</comment>
<dbReference type="Gene3D" id="3.60.15.10">
    <property type="entry name" value="Ribonuclease Z/Hydroxyacylglutathione hydrolase-like"/>
    <property type="match status" value="1"/>
</dbReference>
<accession>A0A699GEK6</accession>
<evidence type="ECO:0000256" key="1">
    <source>
        <dbReference type="SAM" id="Phobius"/>
    </source>
</evidence>
<dbReference type="Gene3D" id="3.40.50.720">
    <property type="entry name" value="NAD(P)-binding Rossmann-like Domain"/>
    <property type="match status" value="1"/>
</dbReference>
<dbReference type="GO" id="GO:0008641">
    <property type="term" value="F:ubiquitin-like modifier activating enzyme activity"/>
    <property type="evidence" value="ECO:0007669"/>
    <property type="project" value="InterPro"/>
</dbReference>
<evidence type="ECO:0008006" key="3">
    <source>
        <dbReference type="Google" id="ProtNLM"/>
    </source>
</evidence>
<protein>
    <recommendedName>
        <fullName evidence="3">Metallo-beta-lactamase domain-containing protein</fullName>
    </recommendedName>
</protein>
<dbReference type="EMBL" id="BKCJ010000002">
    <property type="protein sequence ID" value="GEU28170.1"/>
    <property type="molecule type" value="Genomic_DNA"/>
</dbReference>
<reference evidence="2" key="1">
    <citation type="journal article" date="2019" name="Sci. Rep.">
        <title>Draft genome of Tanacetum cinerariifolium, the natural source of mosquito coil.</title>
        <authorList>
            <person name="Yamashiro T."/>
            <person name="Shiraishi A."/>
            <person name="Satake H."/>
            <person name="Nakayama K."/>
        </authorList>
    </citation>
    <scope>NUCLEOTIDE SEQUENCE</scope>
</reference>